<evidence type="ECO:0000313" key="3">
    <source>
        <dbReference type="Proteomes" id="UP000444721"/>
    </source>
</evidence>
<dbReference type="VEuPathDB" id="AmoebaDB:NF0122750"/>
<accession>A0A6A5BKK2</accession>
<dbReference type="GeneID" id="68113380"/>
<reference evidence="2 3" key="1">
    <citation type="journal article" date="2019" name="Sci. Rep.">
        <title>Nanopore sequencing improves the draft genome of the human pathogenic amoeba Naegleria fowleri.</title>
        <authorList>
            <person name="Liechti N."/>
            <person name="Schurch N."/>
            <person name="Bruggmann R."/>
            <person name="Wittwer M."/>
        </authorList>
    </citation>
    <scope>NUCLEOTIDE SEQUENCE [LARGE SCALE GENOMIC DNA]</scope>
    <source>
        <strain evidence="2 3">ATCC 30894</strain>
    </source>
</reference>
<dbReference type="AlphaFoldDB" id="A0A6A5BKK2"/>
<organism evidence="2 3">
    <name type="scientific">Naegleria fowleri</name>
    <name type="common">Brain eating amoeba</name>
    <dbReference type="NCBI Taxonomy" id="5763"/>
    <lineage>
        <taxon>Eukaryota</taxon>
        <taxon>Discoba</taxon>
        <taxon>Heterolobosea</taxon>
        <taxon>Tetramitia</taxon>
        <taxon>Eutetramitia</taxon>
        <taxon>Vahlkampfiidae</taxon>
        <taxon>Naegleria</taxon>
    </lineage>
</organism>
<dbReference type="VEuPathDB" id="AmoebaDB:FDP41_006162"/>
<keyword evidence="3" id="KW-1185">Reference proteome</keyword>
<dbReference type="Proteomes" id="UP000444721">
    <property type="component" value="Unassembled WGS sequence"/>
</dbReference>
<dbReference type="VEuPathDB" id="AmoebaDB:NfTy_077810"/>
<gene>
    <name evidence="2" type="ORF">FDP41_006162</name>
</gene>
<dbReference type="OMA" id="HEWLNTI"/>
<dbReference type="VEuPathDB" id="AmoebaDB:NF0122760"/>
<evidence type="ECO:0000313" key="2">
    <source>
        <dbReference type="EMBL" id="KAF0974688.1"/>
    </source>
</evidence>
<evidence type="ECO:0000256" key="1">
    <source>
        <dbReference type="SAM" id="MobiDB-lite"/>
    </source>
</evidence>
<dbReference type="RefSeq" id="XP_044559401.1">
    <property type="nucleotide sequence ID" value="XM_044709767.1"/>
</dbReference>
<proteinExistence type="predicted"/>
<feature type="compositionally biased region" description="Acidic residues" evidence="1">
    <location>
        <begin position="314"/>
        <end position="334"/>
    </location>
</feature>
<protein>
    <submittedName>
        <fullName evidence="2">Uncharacterized protein</fullName>
    </submittedName>
</protein>
<sequence length="542" mass="62628">MSGKGLMQKSDVLATDLSEDKSSSCSSKSSSIITQNNKNMTTQTNKGMSAIMPNPTIMDILSLGLKESPHLYTHQLLLLLEALANHLQIHSGDDVEGKDDQREYHALSIRHTMNGCLLSANAVLRNFMIKHPVMFINGRDPFKSHFRDTFDPNLEELLKNQEYVELFKKDIVAYRQWIAYGNKYSQSSKCEIKIKRKSTHKDAHSDPYIYLIQQHGLGVNCREETYDQYYQLLLKKDSQTIPILESLFYRDPMGEAKFHKKKLQQILKECELPSEWDSNKFLSFLMLCSSSLLNEVENCDFDNTLDRIEQVMDMQEDDDDEVSNEDEENSDDETTDHYSQHNGRLLYTDEENGKQTNYELEELPQGCLDLIQALQDHIVTRHESYCFATSIGEYVSQQDTFSKVTFRRVEKPEELLTVVVKGTFVSGYGDSSIDFSISTTNEHDETNHITTLEMRYSNENALFEEDCSKSKFMERLIGHRMASQFSSIAFVFCLLLVMDQSHHFMLCDCSERTTADDGHSEIDLWYNFKERFPELDELFSND</sequence>
<name>A0A6A5BKK2_NAEFO</name>
<comment type="caution">
    <text evidence="2">The sequence shown here is derived from an EMBL/GenBank/DDBJ whole genome shotgun (WGS) entry which is preliminary data.</text>
</comment>
<feature type="region of interest" description="Disordered" evidence="1">
    <location>
        <begin position="314"/>
        <end position="343"/>
    </location>
</feature>
<dbReference type="EMBL" id="VFQX01000051">
    <property type="protein sequence ID" value="KAF0974688.1"/>
    <property type="molecule type" value="Genomic_DNA"/>
</dbReference>
<dbReference type="OrthoDB" id="10471921at2759"/>